<keyword evidence="2" id="KW-1185">Reference proteome</keyword>
<organism evidence="1 2">
    <name type="scientific">Microseira wollei NIES-4236</name>
    <dbReference type="NCBI Taxonomy" id="2530354"/>
    <lineage>
        <taxon>Bacteria</taxon>
        <taxon>Bacillati</taxon>
        <taxon>Cyanobacteriota</taxon>
        <taxon>Cyanophyceae</taxon>
        <taxon>Oscillatoriophycideae</taxon>
        <taxon>Aerosakkonematales</taxon>
        <taxon>Aerosakkonemataceae</taxon>
        <taxon>Microseira</taxon>
    </lineage>
</organism>
<comment type="caution">
    <text evidence="1">The sequence shown here is derived from an EMBL/GenBank/DDBJ whole genome shotgun (WGS) entry which is preliminary data.</text>
</comment>
<gene>
    <name evidence="1" type="ORF">MiSe_78190</name>
</gene>
<proteinExistence type="predicted"/>
<dbReference type="AlphaFoldDB" id="A0AAV3WN03"/>
<protein>
    <submittedName>
        <fullName evidence="1">Uncharacterized protein</fullName>
    </submittedName>
</protein>
<sequence>MYLSHNGFVFKAGGNLPSDAYYNACVPETVGLGNRVPVKIRLGQSVIVTEQQTTAQSTEESVTVTVQQETVVIPFQGATVNNPVRDRQSVQAGQEIPVQSIPTRGNQALETFNRQAEEAAGTTFLLPPAAKTNQLVRQATQTLSKEIAAQAASAGQLADEAVAATSSSIDDAARLTAKLKGLSAAQIQQILQKANIPFSQAKVIAQQAVTNADEAANALRSLGFAKIAELNKQVTQQLNRVAASVC</sequence>
<dbReference type="EMBL" id="BLAY01000193">
    <property type="protein sequence ID" value="GET42999.1"/>
    <property type="molecule type" value="Genomic_DNA"/>
</dbReference>
<dbReference type="Proteomes" id="UP001050975">
    <property type="component" value="Unassembled WGS sequence"/>
</dbReference>
<reference evidence="1" key="1">
    <citation type="submission" date="2019-10" db="EMBL/GenBank/DDBJ databases">
        <title>Draft genome sequece of Microseira wollei NIES-4236.</title>
        <authorList>
            <person name="Yamaguchi H."/>
            <person name="Suzuki S."/>
            <person name="Kawachi M."/>
        </authorList>
    </citation>
    <scope>NUCLEOTIDE SEQUENCE</scope>
    <source>
        <strain evidence="1">NIES-4236</strain>
    </source>
</reference>
<evidence type="ECO:0000313" key="1">
    <source>
        <dbReference type="EMBL" id="GET42999.1"/>
    </source>
</evidence>
<evidence type="ECO:0000313" key="2">
    <source>
        <dbReference type="Proteomes" id="UP001050975"/>
    </source>
</evidence>
<name>A0AAV3WN03_9CYAN</name>
<dbReference type="RefSeq" id="WP_226591350.1">
    <property type="nucleotide sequence ID" value="NZ_BLAY01000193.1"/>
</dbReference>
<accession>A0AAV3WN03</accession>